<feature type="transmembrane region" description="Helical" evidence="8">
    <location>
        <begin position="443"/>
        <end position="465"/>
    </location>
</feature>
<organism evidence="12">
    <name type="scientific">Enterobius vermicularis</name>
    <name type="common">Human pinworm</name>
    <dbReference type="NCBI Taxonomy" id="51028"/>
    <lineage>
        <taxon>Eukaryota</taxon>
        <taxon>Metazoa</taxon>
        <taxon>Ecdysozoa</taxon>
        <taxon>Nematoda</taxon>
        <taxon>Chromadorea</taxon>
        <taxon>Rhabditida</taxon>
        <taxon>Spirurina</taxon>
        <taxon>Oxyuridomorpha</taxon>
        <taxon>Oxyuroidea</taxon>
        <taxon>Oxyuridae</taxon>
        <taxon>Enterobius</taxon>
    </lineage>
</organism>
<feature type="domain" description="Sodium/calcium exchanger membrane region" evidence="9">
    <location>
        <begin position="408"/>
        <end position="563"/>
    </location>
</feature>
<dbReference type="Proteomes" id="UP000274131">
    <property type="component" value="Unassembled WGS sequence"/>
</dbReference>
<feature type="transmembrane region" description="Helical" evidence="8">
    <location>
        <begin position="109"/>
        <end position="130"/>
    </location>
</feature>
<dbReference type="FunFam" id="1.20.1420.30:FF:000066">
    <property type="entry name" value="Na/Ca eXchangers"/>
    <property type="match status" value="1"/>
</dbReference>
<dbReference type="GO" id="GO:0008273">
    <property type="term" value="F:calcium, potassium:sodium antiporter activity"/>
    <property type="evidence" value="ECO:0007669"/>
    <property type="project" value="TreeGrafter"/>
</dbReference>
<feature type="transmembrane region" description="Helical" evidence="8">
    <location>
        <begin position="477"/>
        <end position="498"/>
    </location>
</feature>
<accession>A0A0N4V5I6</accession>
<dbReference type="GO" id="GO:0005886">
    <property type="term" value="C:plasma membrane"/>
    <property type="evidence" value="ECO:0007669"/>
    <property type="project" value="TreeGrafter"/>
</dbReference>
<evidence type="ECO:0000256" key="8">
    <source>
        <dbReference type="SAM" id="Phobius"/>
    </source>
</evidence>
<evidence type="ECO:0000256" key="2">
    <source>
        <dbReference type="ARBA" id="ARBA00005364"/>
    </source>
</evidence>
<feature type="transmembrane region" description="Helical" evidence="8">
    <location>
        <begin position="546"/>
        <end position="565"/>
    </location>
</feature>
<keyword evidence="7 8" id="KW-0472">Membrane</keyword>
<dbReference type="InterPro" id="IPR044880">
    <property type="entry name" value="NCX_ion-bd_dom_sf"/>
</dbReference>
<proteinExistence type="inferred from homology"/>
<comment type="subcellular location">
    <subcellularLocation>
        <location evidence="1">Membrane</location>
        <topology evidence="1">Multi-pass membrane protein</topology>
    </subcellularLocation>
</comment>
<keyword evidence="6 8" id="KW-1133">Transmembrane helix</keyword>
<evidence type="ECO:0000313" key="10">
    <source>
        <dbReference type="EMBL" id="VDD90358.1"/>
    </source>
</evidence>
<keyword evidence="4" id="KW-0109">Calcium transport</keyword>
<sequence>MFNYRAGTERLPKLVAAMEQVSSQMICSLWNNEGKDLVVVLHLGGLIYMFIALAIVCDEFFVPSLGVITDNLAISDDVAGATFMAAGGSAPEFFTSVIGVFIAQNNVGIGTIVGSATFNILCVLSFCAIFSKGVLHLTWWPLFRDVAFYVFALLLLVLFFLDEQIKWYEALTLFIIYIVYAIFMKYNETVELYVKTSILKEKNPTSSIVRKLSVERKAPEKRSASVMIPADNQIYREKTDPLARSTSLFYGRKRQGSLRRQSIPILHSGTMFRNGIMQLMSHGLDPLREGELEGMELTGEDAEVFRRDSRRTSENWRQSIQDNCNVEKMDAVNTRRLSSIKRFSTCPNNSSIEEIVKSILEEEEDKPLDLTWPKGCREKLIYLALSPITFPLSTTLPDVRDQAKRRWYPVTFVGSICWIAFYSYLMVWMANTFGETCAIPTEVIGLTLLAAGTSIPDLITSVIVARKGLGDMAVSSSVGSNIFDVCVGLPVPWLLYFIVEPFKSGTALKYISVSSNGLVCSVGMLFIMLIVLVFAIAISKWKMNRLFGIIMILSYLIFCVFSVSLETGHFTCPLKLC</sequence>
<dbReference type="EMBL" id="UXUI01008056">
    <property type="protein sequence ID" value="VDD90358.1"/>
    <property type="molecule type" value="Genomic_DNA"/>
</dbReference>
<gene>
    <name evidence="10" type="ORF">EVEC_LOCUS5109</name>
</gene>
<feature type="transmembrane region" description="Helical" evidence="8">
    <location>
        <begin position="37"/>
        <end position="57"/>
    </location>
</feature>
<dbReference type="NCBIfam" id="TIGR00367">
    <property type="entry name" value="calcium/sodium antiporter"/>
    <property type="match status" value="1"/>
</dbReference>
<dbReference type="FunFam" id="1.20.1420.30:FF:000004">
    <property type="entry name" value="Sodium/potassium/calcium exchanger 2 isoform 1"/>
    <property type="match status" value="1"/>
</dbReference>
<feature type="transmembrane region" description="Helical" evidence="8">
    <location>
        <begin position="410"/>
        <end position="431"/>
    </location>
</feature>
<evidence type="ECO:0000256" key="3">
    <source>
        <dbReference type="ARBA" id="ARBA00022449"/>
    </source>
</evidence>
<name>A0A0N4V5I6_ENTVE</name>
<reference evidence="12" key="1">
    <citation type="submission" date="2017-02" db="UniProtKB">
        <authorList>
            <consortium name="WormBaseParasite"/>
        </authorList>
    </citation>
    <scope>IDENTIFICATION</scope>
</reference>
<feature type="transmembrane region" description="Helical" evidence="8">
    <location>
        <begin position="78"/>
        <end position="103"/>
    </location>
</feature>
<dbReference type="GO" id="GO:0006874">
    <property type="term" value="P:intracellular calcium ion homeostasis"/>
    <property type="evidence" value="ECO:0007669"/>
    <property type="project" value="TreeGrafter"/>
</dbReference>
<keyword evidence="5 8" id="KW-0812">Transmembrane</keyword>
<dbReference type="WBParaSite" id="EVEC_0000549801-mRNA-1">
    <property type="protein sequence ID" value="EVEC_0000549801-mRNA-1"/>
    <property type="gene ID" value="EVEC_0000549801"/>
</dbReference>
<evidence type="ECO:0000256" key="7">
    <source>
        <dbReference type="ARBA" id="ARBA00023136"/>
    </source>
</evidence>
<dbReference type="InterPro" id="IPR004481">
    <property type="entry name" value="K/Na/Ca-exchanger"/>
</dbReference>
<keyword evidence="4" id="KW-0406">Ion transport</keyword>
<dbReference type="OrthoDB" id="2127281at2759"/>
<comment type="similarity">
    <text evidence="2">Belongs to the Ca(2+):cation antiporter (CaCA) (TC 2.A.19) family. SLC24A subfamily.</text>
</comment>
<dbReference type="PANTHER" id="PTHR10846">
    <property type="entry name" value="SODIUM/POTASSIUM/CALCIUM EXCHANGER"/>
    <property type="match status" value="1"/>
</dbReference>
<keyword evidence="4" id="KW-0813">Transport</keyword>
<evidence type="ECO:0000256" key="6">
    <source>
        <dbReference type="ARBA" id="ARBA00022989"/>
    </source>
</evidence>
<dbReference type="InterPro" id="IPR004837">
    <property type="entry name" value="NaCa_Exmemb"/>
</dbReference>
<evidence type="ECO:0000313" key="11">
    <source>
        <dbReference type="Proteomes" id="UP000274131"/>
    </source>
</evidence>
<feature type="transmembrane region" description="Helical" evidence="8">
    <location>
        <begin position="142"/>
        <end position="161"/>
    </location>
</feature>
<evidence type="ECO:0000259" key="9">
    <source>
        <dbReference type="Pfam" id="PF01699"/>
    </source>
</evidence>
<dbReference type="STRING" id="51028.A0A0N4V5I6"/>
<feature type="domain" description="Sodium/calcium exchanger membrane region" evidence="9">
    <location>
        <begin position="45"/>
        <end position="184"/>
    </location>
</feature>
<dbReference type="GO" id="GO:0005262">
    <property type="term" value="F:calcium channel activity"/>
    <property type="evidence" value="ECO:0007669"/>
    <property type="project" value="TreeGrafter"/>
</dbReference>
<evidence type="ECO:0000256" key="5">
    <source>
        <dbReference type="ARBA" id="ARBA00022692"/>
    </source>
</evidence>
<feature type="transmembrane region" description="Helical" evidence="8">
    <location>
        <begin position="518"/>
        <end position="539"/>
    </location>
</feature>
<protein>
    <submittedName>
        <fullName evidence="12">K+-dependent ca2+/na+ exchanger nckx1</fullName>
    </submittedName>
</protein>
<dbReference type="PANTHER" id="PTHR10846:SF69">
    <property type="entry name" value="SODIUM_CALCIUM EXCHANGER MEMBRANE REGION DOMAIN-CONTAINING PROTEIN"/>
    <property type="match status" value="1"/>
</dbReference>
<keyword evidence="11" id="KW-1185">Reference proteome</keyword>
<evidence type="ECO:0000256" key="1">
    <source>
        <dbReference type="ARBA" id="ARBA00004141"/>
    </source>
</evidence>
<dbReference type="Gene3D" id="1.20.1420.30">
    <property type="entry name" value="NCX, central ion-binding region"/>
    <property type="match status" value="2"/>
</dbReference>
<dbReference type="AlphaFoldDB" id="A0A0N4V5I6"/>
<evidence type="ECO:0000256" key="4">
    <source>
        <dbReference type="ARBA" id="ARBA00022568"/>
    </source>
</evidence>
<dbReference type="Pfam" id="PF01699">
    <property type="entry name" value="Na_Ca_ex"/>
    <property type="match status" value="2"/>
</dbReference>
<keyword evidence="3" id="KW-0050">Antiport</keyword>
<evidence type="ECO:0000313" key="12">
    <source>
        <dbReference type="WBParaSite" id="EVEC_0000549801-mRNA-1"/>
    </source>
</evidence>
<keyword evidence="4" id="KW-0106">Calcium</keyword>
<reference evidence="10 11" key="2">
    <citation type="submission" date="2018-10" db="EMBL/GenBank/DDBJ databases">
        <authorList>
            <consortium name="Pathogen Informatics"/>
        </authorList>
    </citation>
    <scope>NUCLEOTIDE SEQUENCE [LARGE SCALE GENOMIC DNA]</scope>
</reference>